<sequence>MSAVPASKVVPGFFRHALITVEPIAAVTGAAICLLKPHSYTELMTQGLGAYASDTKFLYTTIAGAWLHFAFIEAVVMRAYDDLRLWRMCCAAMVLSDLLYCLSAIEAVGGWAVWSQFGNWTAHDWTVMLGTVPPASIRLCILLGIGMKSTAAARTPTISTHTSEKY</sequence>
<gene>
    <name evidence="3" type="ORF">ESCO_001624</name>
</gene>
<feature type="domain" description="DUF7704" evidence="2">
    <location>
        <begin position="9"/>
        <end position="146"/>
    </location>
</feature>
<keyword evidence="1" id="KW-1133">Transmembrane helix</keyword>
<dbReference type="OrthoDB" id="3587182at2759"/>
<keyword evidence="4" id="KW-1185">Reference proteome</keyword>
<dbReference type="AlphaFoldDB" id="A0A0M8N050"/>
<evidence type="ECO:0000313" key="3">
    <source>
        <dbReference type="EMBL" id="KOS22368.1"/>
    </source>
</evidence>
<proteinExistence type="predicted"/>
<evidence type="ECO:0000256" key="1">
    <source>
        <dbReference type="SAM" id="Phobius"/>
    </source>
</evidence>
<dbReference type="Proteomes" id="UP000053831">
    <property type="component" value="Unassembled WGS sequence"/>
</dbReference>
<reference evidence="3 4" key="1">
    <citation type="submission" date="2015-07" db="EMBL/GenBank/DDBJ databases">
        <title>The genome of the fungus Escovopsis weberi, a specialized disease agent of ant agriculture.</title>
        <authorList>
            <person name="de Man T.J."/>
            <person name="Stajich J.E."/>
            <person name="Kubicek C.P."/>
            <person name="Chenthamara K."/>
            <person name="Atanasova L."/>
            <person name="Druzhinina I.S."/>
            <person name="Birnbaum S."/>
            <person name="Barribeau S.M."/>
            <person name="Teiling C."/>
            <person name="Suen G."/>
            <person name="Currie C."/>
            <person name="Gerardo N.M."/>
        </authorList>
    </citation>
    <scope>NUCLEOTIDE SEQUENCE [LARGE SCALE GENOMIC DNA]</scope>
</reference>
<feature type="transmembrane region" description="Helical" evidence="1">
    <location>
        <begin position="125"/>
        <end position="145"/>
    </location>
</feature>
<feature type="transmembrane region" description="Helical" evidence="1">
    <location>
        <begin position="57"/>
        <end position="76"/>
    </location>
</feature>
<keyword evidence="1" id="KW-0812">Transmembrane</keyword>
<dbReference type="EMBL" id="LGSR01000006">
    <property type="protein sequence ID" value="KOS22368.1"/>
    <property type="molecule type" value="Genomic_DNA"/>
</dbReference>
<keyword evidence="1" id="KW-0472">Membrane</keyword>
<protein>
    <recommendedName>
        <fullName evidence="2">DUF7704 domain-containing protein</fullName>
    </recommendedName>
</protein>
<dbReference type="InterPro" id="IPR056121">
    <property type="entry name" value="DUF7704"/>
</dbReference>
<accession>A0A0M8N050</accession>
<organism evidence="3 4">
    <name type="scientific">Escovopsis weberi</name>
    <dbReference type="NCBI Taxonomy" id="150374"/>
    <lineage>
        <taxon>Eukaryota</taxon>
        <taxon>Fungi</taxon>
        <taxon>Dikarya</taxon>
        <taxon>Ascomycota</taxon>
        <taxon>Pezizomycotina</taxon>
        <taxon>Sordariomycetes</taxon>
        <taxon>Hypocreomycetidae</taxon>
        <taxon>Hypocreales</taxon>
        <taxon>Hypocreaceae</taxon>
        <taxon>Escovopsis</taxon>
    </lineage>
</organism>
<evidence type="ECO:0000259" key="2">
    <source>
        <dbReference type="Pfam" id="PF24803"/>
    </source>
</evidence>
<evidence type="ECO:0000313" key="4">
    <source>
        <dbReference type="Proteomes" id="UP000053831"/>
    </source>
</evidence>
<feature type="transmembrane region" description="Helical" evidence="1">
    <location>
        <begin position="12"/>
        <end position="37"/>
    </location>
</feature>
<dbReference type="Pfam" id="PF24803">
    <property type="entry name" value="DUF7704"/>
    <property type="match status" value="1"/>
</dbReference>
<dbReference type="PANTHER" id="PTHR37019">
    <property type="entry name" value="CHROMOSOME 1, WHOLE GENOME SHOTGUN SEQUENCE"/>
    <property type="match status" value="1"/>
</dbReference>
<name>A0A0M8N050_ESCWE</name>
<comment type="caution">
    <text evidence="3">The sequence shown here is derived from an EMBL/GenBank/DDBJ whole genome shotgun (WGS) entry which is preliminary data.</text>
</comment>
<dbReference type="PANTHER" id="PTHR37019:SF1">
    <property type="entry name" value="EXPERA DOMAIN-CONTAINING PROTEIN"/>
    <property type="match status" value="1"/>
</dbReference>
<feature type="transmembrane region" description="Helical" evidence="1">
    <location>
        <begin position="88"/>
        <end position="113"/>
    </location>
</feature>